<dbReference type="Gene3D" id="1.10.3730.20">
    <property type="match status" value="1"/>
</dbReference>
<dbReference type="RefSeq" id="WP_027446394.1">
    <property type="nucleotide sequence ID" value="NZ_AULJ01000034.1"/>
</dbReference>
<dbReference type="InterPro" id="IPR037185">
    <property type="entry name" value="EmrE-like"/>
</dbReference>
<dbReference type="eggNOG" id="COG2076">
    <property type="taxonomic scope" value="Bacteria"/>
</dbReference>
<evidence type="ECO:0000256" key="8">
    <source>
        <dbReference type="SAM" id="Phobius"/>
    </source>
</evidence>
<comment type="caution">
    <text evidence="9">The sequence shown here is derived from an EMBL/GenBank/DDBJ whole genome shotgun (WGS) entry which is preliminary data.</text>
</comment>
<dbReference type="Proteomes" id="UP000030403">
    <property type="component" value="Unassembled WGS sequence"/>
</dbReference>
<comment type="subcellular location">
    <subcellularLocation>
        <location evidence="1 7">Cell membrane</location>
        <topology evidence="1 7">Multi-pass membrane protein</topology>
    </subcellularLocation>
</comment>
<gene>
    <name evidence="9" type="ORF">N783_03360</name>
</gene>
<comment type="similarity">
    <text evidence="7">Belongs to the drug/metabolite transporter (DMT) superfamily. Small multidrug resistance (SMR) (TC 2.A.7.1) family.</text>
</comment>
<dbReference type="EMBL" id="AVPF01000011">
    <property type="protein sequence ID" value="KGX89900.1"/>
    <property type="molecule type" value="Genomic_DNA"/>
</dbReference>
<keyword evidence="5 8" id="KW-1133">Transmembrane helix</keyword>
<keyword evidence="10" id="KW-1185">Reference proteome</keyword>
<dbReference type="Pfam" id="PF00893">
    <property type="entry name" value="Multi_Drug_Res"/>
    <property type="match status" value="1"/>
</dbReference>
<evidence type="ECO:0000256" key="2">
    <source>
        <dbReference type="ARBA" id="ARBA00022448"/>
    </source>
</evidence>
<feature type="transmembrane region" description="Helical" evidence="8">
    <location>
        <begin position="31"/>
        <end position="50"/>
    </location>
</feature>
<evidence type="ECO:0000256" key="5">
    <source>
        <dbReference type="ARBA" id="ARBA00022989"/>
    </source>
</evidence>
<protein>
    <submittedName>
        <fullName evidence="9">Multidrug resistance protein SMR</fullName>
    </submittedName>
</protein>
<dbReference type="GO" id="GO:0005886">
    <property type="term" value="C:plasma membrane"/>
    <property type="evidence" value="ECO:0007669"/>
    <property type="project" value="UniProtKB-SubCell"/>
</dbReference>
<dbReference type="PANTHER" id="PTHR30561:SF0">
    <property type="entry name" value="GUANIDINIUM EXPORTER"/>
    <property type="match status" value="1"/>
</dbReference>
<dbReference type="PANTHER" id="PTHR30561">
    <property type="entry name" value="SMR FAMILY PROTON-DEPENDENT DRUG EFFLUX TRANSPORTER SUGE"/>
    <property type="match status" value="1"/>
</dbReference>
<sequence>MAWISLIAAGLFEMLGVTSINLIHKYRNASSVLTMLIAFTGSFIFLSIAMEELSMGIAYSVWTGIGAAGGAIMGMLFYGEQVGMKRIFFISLIILSVMGLKFIS</sequence>
<dbReference type="InterPro" id="IPR045324">
    <property type="entry name" value="Small_multidrug_res"/>
</dbReference>
<evidence type="ECO:0000313" key="9">
    <source>
        <dbReference type="EMBL" id="KGX89900.1"/>
    </source>
</evidence>
<keyword evidence="6 8" id="KW-0472">Membrane</keyword>
<organism evidence="9 10">
    <name type="scientific">Pontibacillus marinus BH030004 = DSM 16465</name>
    <dbReference type="NCBI Taxonomy" id="1385511"/>
    <lineage>
        <taxon>Bacteria</taxon>
        <taxon>Bacillati</taxon>
        <taxon>Bacillota</taxon>
        <taxon>Bacilli</taxon>
        <taxon>Bacillales</taxon>
        <taxon>Bacillaceae</taxon>
        <taxon>Pontibacillus</taxon>
    </lineage>
</organism>
<dbReference type="SUPFAM" id="SSF103481">
    <property type="entry name" value="Multidrug resistance efflux transporter EmrE"/>
    <property type="match status" value="1"/>
</dbReference>
<evidence type="ECO:0000256" key="1">
    <source>
        <dbReference type="ARBA" id="ARBA00004651"/>
    </source>
</evidence>
<keyword evidence="4 7" id="KW-0812">Transmembrane</keyword>
<feature type="transmembrane region" description="Helical" evidence="8">
    <location>
        <begin position="86"/>
        <end position="103"/>
    </location>
</feature>
<feature type="transmembrane region" description="Helical" evidence="8">
    <location>
        <begin position="6"/>
        <end position="24"/>
    </location>
</feature>
<evidence type="ECO:0000256" key="3">
    <source>
        <dbReference type="ARBA" id="ARBA00022475"/>
    </source>
</evidence>
<evidence type="ECO:0000313" key="10">
    <source>
        <dbReference type="Proteomes" id="UP000030403"/>
    </source>
</evidence>
<evidence type="ECO:0000256" key="7">
    <source>
        <dbReference type="RuleBase" id="RU003942"/>
    </source>
</evidence>
<dbReference type="STRING" id="1385511.GCA_000425225_02726"/>
<evidence type="ECO:0000256" key="6">
    <source>
        <dbReference type="ARBA" id="ARBA00023136"/>
    </source>
</evidence>
<evidence type="ECO:0000256" key="4">
    <source>
        <dbReference type="ARBA" id="ARBA00022692"/>
    </source>
</evidence>
<proteinExistence type="inferred from homology"/>
<keyword evidence="3" id="KW-1003">Cell membrane</keyword>
<dbReference type="InterPro" id="IPR000390">
    <property type="entry name" value="Small_drug/metabolite_transptr"/>
</dbReference>
<accession>A0A0A5GFJ9</accession>
<name>A0A0A5GFJ9_9BACI</name>
<keyword evidence="2" id="KW-0813">Transport</keyword>
<dbReference type="OrthoDB" id="21828at2"/>
<dbReference type="AlphaFoldDB" id="A0A0A5GFJ9"/>
<feature type="transmembrane region" description="Helical" evidence="8">
    <location>
        <begin position="56"/>
        <end position="79"/>
    </location>
</feature>
<dbReference type="GO" id="GO:0022857">
    <property type="term" value="F:transmembrane transporter activity"/>
    <property type="evidence" value="ECO:0007669"/>
    <property type="project" value="InterPro"/>
</dbReference>
<reference evidence="9 10" key="1">
    <citation type="submission" date="2013-08" db="EMBL/GenBank/DDBJ databases">
        <authorList>
            <person name="Huang J."/>
            <person name="Wang G."/>
        </authorList>
    </citation>
    <scope>NUCLEOTIDE SEQUENCE [LARGE SCALE GENOMIC DNA]</scope>
    <source>
        <strain evidence="9 10">BH030004</strain>
    </source>
</reference>